<dbReference type="EMBL" id="JANAWD010000340">
    <property type="protein sequence ID" value="KAJ3481092.1"/>
    <property type="molecule type" value="Genomic_DNA"/>
</dbReference>
<organism evidence="1 2">
    <name type="scientific">Meripilus lineatus</name>
    <dbReference type="NCBI Taxonomy" id="2056292"/>
    <lineage>
        <taxon>Eukaryota</taxon>
        <taxon>Fungi</taxon>
        <taxon>Dikarya</taxon>
        <taxon>Basidiomycota</taxon>
        <taxon>Agaricomycotina</taxon>
        <taxon>Agaricomycetes</taxon>
        <taxon>Polyporales</taxon>
        <taxon>Meripilaceae</taxon>
        <taxon>Meripilus</taxon>
    </lineage>
</organism>
<reference evidence="1" key="1">
    <citation type="submission" date="2022-07" db="EMBL/GenBank/DDBJ databases">
        <title>Genome Sequence of Physisporinus lineatus.</title>
        <authorList>
            <person name="Buettner E."/>
        </authorList>
    </citation>
    <scope>NUCLEOTIDE SEQUENCE</scope>
    <source>
        <strain evidence="1">VT162</strain>
    </source>
</reference>
<dbReference type="Gene3D" id="3.90.470.20">
    <property type="entry name" value="4'-phosphopantetheinyl transferase domain"/>
    <property type="match status" value="1"/>
</dbReference>
<sequence length="196" mass="22356">MNPTHRLRAMIGYHLAYENDLVGMVMTQGRQREVINIGLAVKQICTVPADMSVAAYAESQHHKLTPLEVSFIGPDQPDDVILRRLCIMLALKQAYIKAIGQPMGFDLSRLEFNFPEATARGDGFPLQGWEFRVWQAHIGVKRGDQLIEERYQCASAFFRGTEESKFIWQKDSKQLDSWVQFLTVDQLITVLPKLSD</sequence>
<dbReference type="Proteomes" id="UP001212997">
    <property type="component" value="Unassembled WGS sequence"/>
</dbReference>
<name>A0AAD5V305_9APHY</name>
<protein>
    <submittedName>
        <fullName evidence="1">Uncharacterized protein</fullName>
    </submittedName>
</protein>
<comment type="caution">
    <text evidence="1">The sequence shown here is derived from an EMBL/GenBank/DDBJ whole genome shotgun (WGS) entry which is preliminary data.</text>
</comment>
<keyword evidence="2" id="KW-1185">Reference proteome</keyword>
<dbReference type="GO" id="GO:0008897">
    <property type="term" value="F:holo-[acyl-carrier-protein] synthase activity"/>
    <property type="evidence" value="ECO:0007669"/>
    <property type="project" value="InterPro"/>
</dbReference>
<evidence type="ECO:0000313" key="1">
    <source>
        <dbReference type="EMBL" id="KAJ3481092.1"/>
    </source>
</evidence>
<proteinExistence type="predicted"/>
<evidence type="ECO:0000313" key="2">
    <source>
        <dbReference type="Proteomes" id="UP001212997"/>
    </source>
</evidence>
<dbReference type="AlphaFoldDB" id="A0AAD5V305"/>
<gene>
    <name evidence="1" type="ORF">NLI96_g7900</name>
</gene>
<accession>A0AAD5V305</accession>
<dbReference type="InterPro" id="IPR037143">
    <property type="entry name" value="4-PPantetheinyl_Trfase_dom_sf"/>
</dbReference>
<dbReference type="GO" id="GO:0000287">
    <property type="term" value="F:magnesium ion binding"/>
    <property type="evidence" value="ECO:0007669"/>
    <property type="project" value="InterPro"/>
</dbReference>